<comment type="caution">
    <text evidence="2">The sequence shown here is derived from an EMBL/GenBank/DDBJ whole genome shotgun (WGS) entry which is preliminary data.</text>
</comment>
<feature type="domain" description="Xylose isomerase-like TIM barrel" evidence="1">
    <location>
        <begin position="22"/>
        <end position="279"/>
    </location>
</feature>
<dbReference type="Gene3D" id="3.20.20.150">
    <property type="entry name" value="Divalent-metal-dependent TIM barrel enzymes"/>
    <property type="match status" value="1"/>
</dbReference>
<keyword evidence="3" id="KW-1185">Reference proteome</keyword>
<dbReference type="RefSeq" id="WP_220227968.1">
    <property type="nucleotide sequence ID" value="NZ_JAICBX010000002.1"/>
</dbReference>
<evidence type="ECO:0000313" key="3">
    <source>
        <dbReference type="Proteomes" id="UP001196509"/>
    </source>
</evidence>
<evidence type="ECO:0000259" key="1">
    <source>
        <dbReference type="Pfam" id="PF01261"/>
    </source>
</evidence>
<proteinExistence type="predicted"/>
<evidence type="ECO:0000313" key="2">
    <source>
        <dbReference type="EMBL" id="MBW8637244.1"/>
    </source>
</evidence>
<protein>
    <submittedName>
        <fullName evidence="2">Sugar phosphate isomerase/epimerase</fullName>
    </submittedName>
</protein>
<dbReference type="Pfam" id="PF01261">
    <property type="entry name" value="AP_endonuc_2"/>
    <property type="match status" value="1"/>
</dbReference>
<organism evidence="2 3">
    <name type="scientific">Flavimaribacter sediminis</name>
    <dbReference type="NCBI Taxonomy" id="2865987"/>
    <lineage>
        <taxon>Bacteria</taxon>
        <taxon>Pseudomonadati</taxon>
        <taxon>Pseudomonadota</taxon>
        <taxon>Alphaproteobacteria</taxon>
        <taxon>Hyphomicrobiales</taxon>
        <taxon>Rhizobiaceae</taxon>
        <taxon>Flavimaribacter</taxon>
    </lineage>
</organism>
<gene>
    <name evidence="2" type="ORF">K1W69_08595</name>
</gene>
<dbReference type="PANTHER" id="PTHR12110:SF41">
    <property type="entry name" value="INOSOSE DEHYDRATASE"/>
    <property type="match status" value="1"/>
</dbReference>
<accession>A0AAE2ZJP7</accession>
<dbReference type="InterPro" id="IPR050312">
    <property type="entry name" value="IolE/XylAMocC-like"/>
</dbReference>
<dbReference type="InterPro" id="IPR036237">
    <property type="entry name" value="Xyl_isomerase-like_sf"/>
</dbReference>
<dbReference type="AlphaFoldDB" id="A0AAE2ZJP7"/>
<dbReference type="PANTHER" id="PTHR12110">
    <property type="entry name" value="HYDROXYPYRUVATE ISOMERASE"/>
    <property type="match status" value="1"/>
</dbReference>
<name>A0AAE2ZJP7_9HYPH</name>
<reference evidence="2" key="1">
    <citation type="submission" date="2021-08" db="EMBL/GenBank/DDBJ databases">
        <title>Hoeflea bacterium WL0058 sp. nov., isolated from the sediment.</title>
        <authorList>
            <person name="Wang L."/>
            <person name="Zhang D."/>
        </authorList>
    </citation>
    <scope>NUCLEOTIDE SEQUENCE</scope>
    <source>
        <strain evidence="2">WL0058</strain>
    </source>
</reference>
<sequence length="286" mass="31202">MDISIVTDELTGDPETAFQLGLEWGVTRFELRGVHETRVPRISSHARQRLMRAIERYGVSITAISPGLFKIPFPKTERKYSNLIWMDAEFADAQARAQALLADHVENLLPESIAFARSVGARYLIAFSFGRNGAPQGPAPQGVVDAITHAAETAAAAGVELLIENEEGHFADTGLRSANLIERIRVPVGLNWDPANARIDGDTPFPDGYEATKSLIRNVHYKDVRCFADGGWEIVAEGEVDWAGQISALARDGYCGAIAVEPHLSPPVQATRDALKRLQGLVSNTF</sequence>
<keyword evidence="2" id="KW-0413">Isomerase</keyword>
<dbReference type="Proteomes" id="UP001196509">
    <property type="component" value="Unassembled WGS sequence"/>
</dbReference>
<dbReference type="EMBL" id="JAICBX010000002">
    <property type="protein sequence ID" value="MBW8637244.1"/>
    <property type="molecule type" value="Genomic_DNA"/>
</dbReference>
<dbReference type="SUPFAM" id="SSF51658">
    <property type="entry name" value="Xylose isomerase-like"/>
    <property type="match status" value="1"/>
</dbReference>
<dbReference type="InterPro" id="IPR013022">
    <property type="entry name" value="Xyl_isomerase-like_TIM-brl"/>
</dbReference>
<dbReference type="GO" id="GO:0016853">
    <property type="term" value="F:isomerase activity"/>
    <property type="evidence" value="ECO:0007669"/>
    <property type="project" value="UniProtKB-KW"/>
</dbReference>